<evidence type="ECO:0000256" key="10">
    <source>
        <dbReference type="SAM" id="SignalP"/>
    </source>
</evidence>
<evidence type="ECO:0000256" key="2">
    <source>
        <dbReference type="ARBA" id="ARBA00022475"/>
    </source>
</evidence>
<evidence type="ECO:0000256" key="1">
    <source>
        <dbReference type="ARBA" id="ARBA00004251"/>
    </source>
</evidence>
<dbReference type="SMART" id="SM00108">
    <property type="entry name" value="B_lectin"/>
    <property type="match status" value="1"/>
</dbReference>
<dbReference type="InterPro" id="IPR000719">
    <property type="entry name" value="Prot_kinase_dom"/>
</dbReference>
<dbReference type="PROSITE" id="PS50011">
    <property type="entry name" value="PROTEIN_KINASE_DOM"/>
    <property type="match status" value="1"/>
</dbReference>
<comment type="subcellular location">
    <subcellularLocation>
        <location evidence="1">Cell membrane</location>
        <topology evidence="1">Single-pass type I membrane protein</topology>
    </subcellularLocation>
</comment>
<comment type="caution">
    <text evidence="13">The sequence shown here is derived from an EMBL/GenBank/DDBJ whole genome shotgun (WGS) entry which is preliminary data.</text>
</comment>
<dbReference type="SUPFAM" id="SSF51110">
    <property type="entry name" value="alpha-D-mannose-specific plant lectins"/>
    <property type="match status" value="1"/>
</dbReference>
<evidence type="ECO:0000256" key="3">
    <source>
        <dbReference type="ARBA" id="ARBA00022527"/>
    </source>
</evidence>
<evidence type="ECO:0000256" key="6">
    <source>
        <dbReference type="ARBA" id="ARBA00022741"/>
    </source>
</evidence>
<dbReference type="SUPFAM" id="SSF56112">
    <property type="entry name" value="Protein kinase-like (PK-like)"/>
    <property type="match status" value="1"/>
</dbReference>
<evidence type="ECO:0000259" key="12">
    <source>
        <dbReference type="PROSITE" id="PS50927"/>
    </source>
</evidence>
<keyword evidence="6" id="KW-0547">Nucleotide-binding</keyword>
<protein>
    <submittedName>
        <fullName evidence="13">G-type lectin S-receptor-like serine/threonine-protein kinase</fullName>
    </submittedName>
</protein>
<keyword evidence="14" id="KW-1185">Reference proteome</keyword>
<keyword evidence="8" id="KW-0067">ATP-binding</keyword>
<dbReference type="Gene3D" id="3.30.200.20">
    <property type="entry name" value="Phosphorylase Kinase, domain 1"/>
    <property type="match status" value="1"/>
</dbReference>
<evidence type="ECO:0000313" key="13">
    <source>
        <dbReference type="EMBL" id="GJT86985.1"/>
    </source>
</evidence>
<dbReference type="InterPro" id="IPR036426">
    <property type="entry name" value="Bulb-type_lectin_dom_sf"/>
</dbReference>
<evidence type="ECO:0000256" key="4">
    <source>
        <dbReference type="ARBA" id="ARBA00022679"/>
    </source>
</evidence>
<dbReference type="PANTHER" id="PTHR27002:SF932">
    <property type="entry name" value="RECEPTOR-LIKE SERINE_THREONINE-PROTEIN KINASE"/>
    <property type="match status" value="1"/>
</dbReference>
<keyword evidence="9" id="KW-0325">Glycoprotein</keyword>
<sequence length="584" mass="64668">MAKIDEFMLCACILISFLTLSTAIDTIVANQTIKDGDTIVSAGDNFELGFFSPINSSNRYPGIRYKRISTGTVVWVSNKDTPLNDTSGVFKLSGDGSLLVFSGDNTLIWSSNLTGFYLNPVAQLLDTGNLVVRGTKGIGQEFIIWQSNPSYDACVRNGICGPYGTCNSNNSPVCGCLAGWLSKNFKGGISRQTTFMEYEHDTWRMFNGLQKELLLYGIWKCGYCDWMLAMVDDLQDMRVTSGARDLYVRATPYDLTGNASQTLDQDYTNESQKEPAELLSFSLSKVANSTDNFSINNKLGHGGFGPVFKGVLEGREIAVKRLSKTSSQGFDEFKNEVRCIAKLQHRNLVKLLGYYEVKSMMLDWPSRFHIIHGIARGLLYLHQDSRLRIIHRDRKAGNILLDLDMNPKISDFGLARRFRGHESEANTNKVVGTLGYISPEYAANGLFSVKSDVFSFGVLLLEIVSGKKNRGFSHLEHNDNLLGHAWRLYRAGKSLELVSAPLYDSCVDFEVIRAIHVGLLCVQDLAQDRPTMSLVVSMLDNDGVLPPPNQPAFFSEKSPVVMSSIPSTVAPVSVNVTITVLDAR</sequence>
<evidence type="ECO:0000313" key="14">
    <source>
        <dbReference type="Proteomes" id="UP001151760"/>
    </source>
</evidence>
<dbReference type="Pfam" id="PF00069">
    <property type="entry name" value="Pkinase"/>
    <property type="match status" value="1"/>
</dbReference>
<dbReference type="InterPro" id="IPR011009">
    <property type="entry name" value="Kinase-like_dom_sf"/>
</dbReference>
<dbReference type="InterPro" id="IPR001245">
    <property type="entry name" value="Ser-Thr/Tyr_kinase_cat_dom"/>
</dbReference>
<evidence type="ECO:0000256" key="7">
    <source>
        <dbReference type="ARBA" id="ARBA00022777"/>
    </source>
</evidence>
<gene>
    <name evidence="13" type="ORF">Tco_1068702</name>
</gene>
<keyword evidence="3" id="KW-0723">Serine/threonine-protein kinase</keyword>
<dbReference type="CDD" id="cd00028">
    <property type="entry name" value="B_lectin"/>
    <property type="match status" value="1"/>
</dbReference>
<dbReference type="Gene3D" id="2.90.10.10">
    <property type="entry name" value="Bulb-type lectin domain"/>
    <property type="match status" value="1"/>
</dbReference>
<dbReference type="Pfam" id="PF07714">
    <property type="entry name" value="PK_Tyr_Ser-Thr"/>
    <property type="match status" value="1"/>
</dbReference>
<dbReference type="Pfam" id="PF01453">
    <property type="entry name" value="B_lectin"/>
    <property type="match status" value="1"/>
</dbReference>
<dbReference type="InterPro" id="IPR001480">
    <property type="entry name" value="Bulb-type_lectin_dom"/>
</dbReference>
<keyword evidence="2" id="KW-1003">Cell membrane</keyword>
<reference evidence="13" key="2">
    <citation type="submission" date="2022-01" db="EMBL/GenBank/DDBJ databases">
        <authorList>
            <person name="Yamashiro T."/>
            <person name="Shiraishi A."/>
            <person name="Satake H."/>
            <person name="Nakayama K."/>
        </authorList>
    </citation>
    <scope>NUCLEOTIDE SEQUENCE</scope>
</reference>
<proteinExistence type="predicted"/>
<dbReference type="Proteomes" id="UP001151760">
    <property type="component" value="Unassembled WGS sequence"/>
</dbReference>
<feature type="domain" description="Protein kinase" evidence="11">
    <location>
        <begin position="293"/>
        <end position="553"/>
    </location>
</feature>
<dbReference type="EMBL" id="BQNB010019598">
    <property type="protein sequence ID" value="GJT86985.1"/>
    <property type="molecule type" value="Genomic_DNA"/>
</dbReference>
<evidence type="ECO:0000256" key="9">
    <source>
        <dbReference type="ARBA" id="ARBA00023180"/>
    </source>
</evidence>
<dbReference type="Gene3D" id="1.10.510.10">
    <property type="entry name" value="Transferase(Phosphotransferase) domain 1"/>
    <property type="match status" value="1"/>
</dbReference>
<dbReference type="PROSITE" id="PS50927">
    <property type="entry name" value="BULB_LECTIN"/>
    <property type="match status" value="1"/>
</dbReference>
<evidence type="ECO:0000256" key="8">
    <source>
        <dbReference type="ARBA" id="ARBA00022840"/>
    </source>
</evidence>
<keyword evidence="7" id="KW-0418">Kinase</keyword>
<dbReference type="PANTHER" id="PTHR27002">
    <property type="entry name" value="RECEPTOR-LIKE SERINE/THREONINE-PROTEIN KINASE SD1-8"/>
    <property type="match status" value="1"/>
</dbReference>
<evidence type="ECO:0000259" key="11">
    <source>
        <dbReference type="PROSITE" id="PS50011"/>
    </source>
</evidence>
<organism evidence="13 14">
    <name type="scientific">Tanacetum coccineum</name>
    <dbReference type="NCBI Taxonomy" id="301880"/>
    <lineage>
        <taxon>Eukaryota</taxon>
        <taxon>Viridiplantae</taxon>
        <taxon>Streptophyta</taxon>
        <taxon>Embryophyta</taxon>
        <taxon>Tracheophyta</taxon>
        <taxon>Spermatophyta</taxon>
        <taxon>Magnoliopsida</taxon>
        <taxon>eudicotyledons</taxon>
        <taxon>Gunneridae</taxon>
        <taxon>Pentapetalae</taxon>
        <taxon>asterids</taxon>
        <taxon>campanulids</taxon>
        <taxon>Asterales</taxon>
        <taxon>Asteraceae</taxon>
        <taxon>Asteroideae</taxon>
        <taxon>Anthemideae</taxon>
        <taxon>Anthemidinae</taxon>
        <taxon>Tanacetum</taxon>
    </lineage>
</organism>
<feature type="signal peptide" evidence="10">
    <location>
        <begin position="1"/>
        <end position="23"/>
    </location>
</feature>
<feature type="chain" id="PRO_5046693405" evidence="10">
    <location>
        <begin position="24"/>
        <end position="584"/>
    </location>
</feature>
<feature type="domain" description="Bulb-type lectin" evidence="12">
    <location>
        <begin position="24"/>
        <end position="145"/>
    </location>
</feature>
<keyword evidence="5 10" id="KW-0732">Signal</keyword>
<name>A0ABQ5HIB0_9ASTR</name>
<evidence type="ECO:0000256" key="5">
    <source>
        <dbReference type="ARBA" id="ARBA00022729"/>
    </source>
</evidence>
<accession>A0ABQ5HIB0</accession>
<keyword evidence="4" id="KW-0808">Transferase</keyword>
<reference evidence="13" key="1">
    <citation type="journal article" date="2022" name="Int. J. Mol. Sci.">
        <title>Draft Genome of Tanacetum Coccineum: Genomic Comparison of Closely Related Tanacetum-Family Plants.</title>
        <authorList>
            <person name="Yamashiro T."/>
            <person name="Shiraishi A."/>
            <person name="Nakayama K."/>
            <person name="Satake H."/>
        </authorList>
    </citation>
    <scope>NUCLEOTIDE SEQUENCE</scope>
</reference>
<keyword evidence="2" id="KW-0472">Membrane</keyword>